<evidence type="ECO:0000313" key="3">
    <source>
        <dbReference type="Proteomes" id="UP000192911"/>
    </source>
</evidence>
<reference evidence="3" key="1">
    <citation type="submission" date="2017-04" db="EMBL/GenBank/DDBJ databases">
        <authorList>
            <person name="Varghese N."/>
            <person name="Submissions S."/>
        </authorList>
    </citation>
    <scope>NUCLEOTIDE SEQUENCE [LARGE SCALE GENOMIC DNA]</scope>
    <source>
        <strain evidence="3">Ballard 720</strain>
    </source>
</reference>
<dbReference type="AlphaFoldDB" id="A0A1X7FGJ5"/>
<dbReference type="InterPro" id="IPR004360">
    <property type="entry name" value="Glyas_Fos-R_dOase_dom"/>
</dbReference>
<dbReference type="RefSeq" id="WP_085228722.1">
    <property type="nucleotide sequence ID" value="NZ_BSQD01000009.1"/>
</dbReference>
<proteinExistence type="predicted"/>
<gene>
    <name evidence="2" type="ORF">SAMN06295900_1091</name>
</gene>
<evidence type="ECO:0000259" key="1">
    <source>
        <dbReference type="PROSITE" id="PS51819"/>
    </source>
</evidence>
<dbReference type="STRING" id="28094.SAMN06295900_1091"/>
<feature type="domain" description="VOC" evidence="1">
    <location>
        <begin position="5"/>
        <end position="125"/>
    </location>
</feature>
<dbReference type="SUPFAM" id="SSF54593">
    <property type="entry name" value="Glyoxalase/Bleomycin resistance protein/Dihydroxybiphenyl dioxygenase"/>
    <property type="match status" value="1"/>
</dbReference>
<dbReference type="InterPro" id="IPR029068">
    <property type="entry name" value="Glyas_Bleomycin-R_OHBP_Dase"/>
</dbReference>
<dbReference type="Proteomes" id="UP000192911">
    <property type="component" value="Unassembled WGS sequence"/>
</dbReference>
<evidence type="ECO:0000313" key="2">
    <source>
        <dbReference type="EMBL" id="SMF51642.1"/>
    </source>
</evidence>
<sequence length="133" mass="14957">MPVTGFSHCNLRADRATLDALRDFYVDIVGLSIGERPPFSHYGYWLYIGDQAVLHLSEARPNEQRLPHAAGTFDHVAFSSVGHAEFEAHLRARGIAYRSATVPGARQKQIFFKDPTGNGVELNFDDLEEVWVR</sequence>
<dbReference type="Gene3D" id="3.10.180.10">
    <property type="entry name" value="2,3-Dihydroxybiphenyl 1,2-Dioxygenase, domain 1"/>
    <property type="match status" value="1"/>
</dbReference>
<dbReference type="OrthoDB" id="8562712at2"/>
<name>A0A1X7FGJ5_TRICW</name>
<dbReference type="GeneID" id="95549944"/>
<dbReference type="EMBL" id="FXAH01000009">
    <property type="protein sequence ID" value="SMF51642.1"/>
    <property type="molecule type" value="Genomic_DNA"/>
</dbReference>
<dbReference type="PROSITE" id="PS51819">
    <property type="entry name" value="VOC"/>
    <property type="match status" value="1"/>
</dbReference>
<accession>A0A1X7FGJ5</accession>
<organism evidence="2 3">
    <name type="scientific">Trinickia caryophylli</name>
    <name type="common">Paraburkholderia caryophylli</name>
    <dbReference type="NCBI Taxonomy" id="28094"/>
    <lineage>
        <taxon>Bacteria</taxon>
        <taxon>Pseudomonadati</taxon>
        <taxon>Pseudomonadota</taxon>
        <taxon>Betaproteobacteria</taxon>
        <taxon>Burkholderiales</taxon>
        <taxon>Burkholderiaceae</taxon>
        <taxon>Trinickia</taxon>
    </lineage>
</organism>
<protein>
    <submittedName>
        <fullName evidence="2">Glyoxylase I family protein</fullName>
    </submittedName>
</protein>
<dbReference type="InterPro" id="IPR037523">
    <property type="entry name" value="VOC_core"/>
</dbReference>
<keyword evidence="3" id="KW-1185">Reference proteome</keyword>
<dbReference type="Pfam" id="PF00903">
    <property type="entry name" value="Glyoxalase"/>
    <property type="match status" value="1"/>
</dbReference>